<feature type="domain" description="Amidase" evidence="1">
    <location>
        <begin position="86"/>
        <end position="480"/>
    </location>
</feature>
<accession>A0ABV6M1M6</accession>
<dbReference type="InterPro" id="IPR020556">
    <property type="entry name" value="Amidase_CS"/>
</dbReference>
<proteinExistence type="predicted"/>
<dbReference type="RefSeq" id="WP_377250347.1">
    <property type="nucleotide sequence ID" value="NZ_JBHLUH010000014.1"/>
</dbReference>
<dbReference type="Gene3D" id="3.90.1300.10">
    <property type="entry name" value="Amidase signature (AS) domain"/>
    <property type="match status" value="1"/>
</dbReference>
<dbReference type="InterPro" id="IPR023631">
    <property type="entry name" value="Amidase_dom"/>
</dbReference>
<keyword evidence="3" id="KW-1185">Reference proteome</keyword>
<dbReference type="Pfam" id="PF01425">
    <property type="entry name" value="Amidase"/>
    <property type="match status" value="1"/>
</dbReference>
<dbReference type="EMBL" id="JBHLUH010000014">
    <property type="protein sequence ID" value="MFC0528595.1"/>
    <property type="molecule type" value="Genomic_DNA"/>
</dbReference>
<organism evidence="2 3">
    <name type="scientific">Phytohabitans kaempferiae</name>
    <dbReference type="NCBI Taxonomy" id="1620943"/>
    <lineage>
        <taxon>Bacteria</taxon>
        <taxon>Bacillati</taxon>
        <taxon>Actinomycetota</taxon>
        <taxon>Actinomycetes</taxon>
        <taxon>Micromonosporales</taxon>
        <taxon>Micromonosporaceae</taxon>
    </lineage>
</organism>
<evidence type="ECO:0000313" key="3">
    <source>
        <dbReference type="Proteomes" id="UP001589867"/>
    </source>
</evidence>
<reference evidence="2 3" key="1">
    <citation type="submission" date="2024-09" db="EMBL/GenBank/DDBJ databases">
        <authorList>
            <person name="Sun Q."/>
            <person name="Mori K."/>
        </authorList>
    </citation>
    <scope>NUCLEOTIDE SEQUENCE [LARGE SCALE GENOMIC DNA]</scope>
    <source>
        <strain evidence="2 3">TBRC 3947</strain>
    </source>
</reference>
<dbReference type="Proteomes" id="UP001589867">
    <property type="component" value="Unassembled WGS sequence"/>
</dbReference>
<dbReference type="InterPro" id="IPR036928">
    <property type="entry name" value="AS_sf"/>
</dbReference>
<dbReference type="SUPFAM" id="SSF75304">
    <property type="entry name" value="Amidase signature (AS) enzymes"/>
    <property type="match status" value="1"/>
</dbReference>
<dbReference type="PANTHER" id="PTHR11895">
    <property type="entry name" value="TRANSAMIDASE"/>
    <property type="match status" value="1"/>
</dbReference>
<dbReference type="PANTHER" id="PTHR11895:SF170">
    <property type="entry name" value="AMIDASE"/>
    <property type="match status" value="1"/>
</dbReference>
<name>A0ABV6M1M6_9ACTN</name>
<evidence type="ECO:0000259" key="1">
    <source>
        <dbReference type="Pfam" id="PF01425"/>
    </source>
</evidence>
<evidence type="ECO:0000313" key="2">
    <source>
        <dbReference type="EMBL" id="MFC0528595.1"/>
    </source>
</evidence>
<comment type="caution">
    <text evidence="2">The sequence shown here is derived from an EMBL/GenBank/DDBJ whole genome shotgun (WGS) entry which is preliminary data.</text>
</comment>
<dbReference type="InterPro" id="IPR000120">
    <property type="entry name" value="Amidase"/>
</dbReference>
<dbReference type="PROSITE" id="PS00571">
    <property type="entry name" value="AMIDASES"/>
    <property type="match status" value="1"/>
</dbReference>
<protein>
    <submittedName>
        <fullName evidence="2">Amidase family protein</fullName>
    </submittedName>
</protein>
<sequence>MTDHARYTRDQLLEFARRRGVAVESGDLDEVIRQIDAALRTFDGLPDLPGDDGRIHAERDAGRHPTPVEDPYNAIIRWCHVPGVAPGPLRGMRIGVKDNIAVAGVPMTEGRRSLAWTPTEDAVVVERLLAAGAVITAKTNLEPSDFGPTLNPLNVGVATGGSSSGSAASVAGALVDAAIGVDQGGSIRLPAAWCGIVGMKPTHGLVPSYGLAYCDHTIDTIGPMTRTVEDNALLLEAIAGNDWRDPQWVRAMPTASRYADMAGLGVESLRIGVIDDATRVGCTRATLQAFERALELLASLGATVERVSIPLWSHAPAIWTAVVTAGVAAMADSFGQGFGHLGRIDVARFARLSAEYRDGVRAVPEVFGGAFTPIVFEAVKALRGGLPFARAQNLRRELTAQVDSALRGFDLLVAPTSPTGPVPLTAPQSDGGSQAQGSVASNICPLNLTGHPALTLPAGAAGDARTTGFQIIGRRFDERGVYRAAFAFENAHCPAEGRTGAQGR</sequence>
<gene>
    <name evidence="2" type="ORF">ACFFIA_13075</name>
</gene>